<dbReference type="InterPro" id="IPR000477">
    <property type="entry name" value="RT_dom"/>
</dbReference>
<evidence type="ECO:0000259" key="10">
    <source>
        <dbReference type="PROSITE" id="PS50994"/>
    </source>
</evidence>
<dbReference type="FunFam" id="3.10.20.370:FF:000001">
    <property type="entry name" value="Retrovirus-related Pol polyprotein from transposon 17.6-like protein"/>
    <property type="match status" value="1"/>
</dbReference>
<dbReference type="InterPro" id="IPR036397">
    <property type="entry name" value="RNaseH_sf"/>
</dbReference>
<evidence type="ECO:0000256" key="2">
    <source>
        <dbReference type="ARBA" id="ARBA00022679"/>
    </source>
</evidence>
<dbReference type="InterPro" id="IPR001584">
    <property type="entry name" value="Integrase_cat-core"/>
</dbReference>
<gene>
    <name evidence="12" type="primary">LOC113211072</name>
</gene>
<dbReference type="Proteomes" id="UP000504606">
    <property type="component" value="Unplaced"/>
</dbReference>
<dbReference type="InterPro" id="IPR050951">
    <property type="entry name" value="Retrovirus_Pol_polyprotein"/>
</dbReference>
<feature type="domain" description="Reverse transcriptase" evidence="9">
    <location>
        <begin position="319"/>
        <end position="496"/>
    </location>
</feature>
<dbReference type="Pfam" id="PF00665">
    <property type="entry name" value="rve"/>
    <property type="match status" value="1"/>
</dbReference>
<dbReference type="PROSITE" id="PS50878">
    <property type="entry name" value="RT_POL"/>
    <property type="match status" value="1"/>
</dbReference>
<accession>A0A9C6U5F9</accession>
<organism evidence="11 12">
    <name type="scientific">Frankliniella occidentalis</name>
    <name type="common">Western flower thrips</name>
    <name type="synonym">Euthrips occidentalis</name>
    <dbReference type="NCBI Taxonomy" id="133901"/>
    <lineage>
        <taxon>Eukaryota</taxon>
        <taxon>Metazoa</taxon>
        <taxon>Ecdysozoa</taxon>
        <taxon>Arthropoda</taxon>
        <taxon>Hexapoda</taxon>
        <taxon>Insecta</taxon>
        <taxon>Pterygota</taxon>
        <taxon>Neoptera</taxon>
        <taxon>Paraneoptera</taxon>
        <taxon>Thysanoptera</taxon>
        <taxon>Terebrantia</taxon>
        <taxon>Thripoidea</taxon>
        <taxon>Thripidae</taxon>
        <taxon>Frankliniella</taxon>
    </lineage>
</organism>
<dbReference type="Gene3D" id="1.10.340.70">
    <property type="match status" value="1"/>
</dbReference>
<dbReference type="InterPro" id="IPR041373">
    <property type="entry name" value="RT_RNaseH"/>
</dbReference>
<evidence type="ECO:0000313" key="11">
    <source>
        <dbReference type="Proteomes" id="UP000504606"/>
    </source>
</evidence>
<keyword evidence="2" id="KW-0808">Transferase</keyword>
<keyword evidence="11" id="KW-1185">Reference proteome</keyword>
<dbReference type="GO" id="GO:0016787">
    <property type="term" value="F:hydrolase activity"/>
    <property type="evidence" value="ECO:0007669"/>
    <property type="project" value="UniProtKB-KW"/>
</dbReference>
<evidence type="ECO:0000313" key="12">
    <source>
        <dbReference type="RefSeq" id="XP_052126610.1"/>
    </source>
</evidence>
<keyword evidence="3" id="KW-0548">Nucleotidyltransferase</keyword>
<evidence type="ECO:0000256" key="6">
    <source>
        <dbReference type="ARBA" id="ARBA00022801"/>
    </source>
</evidence>
<evidence type="ECO:0000256" key="8">
    <source>
        <dbReference type="SAM" id="MobiDB-lite"/>
    </source>
</evidence>
<dbReference type="SUPFAM" id="SSF56672">
    <property type="entry name" value="DNA/RNA polymerases"/>
    <property type="match status" value="1"/>
</dbReference>
<feature type="compositionally biased region" description="Basic and acidic residues" evidence="8">
    <location>
        <begin position="1118"/>
        <end position="1127"/>
    </location>
</feature>
<evidence type="ECO:0000256" key="4">
    <source>
        <dbReference type="ARBA" id="ARBA00022722"/>
    </source>
</evidence>
<dbReference type="EC" id="2.7.7.49" evidence="1"/>
<dbReference type="PANTHER" id="PTHR37984">
    <property type="entry name" value="PROTEIN CBG26694"/>
    <property type="match status" value="1"/>
</dbReference>
<sequence length="1127" mass="129323">MGDAIQPLTPGDDLEHQWKVMKWRFHGFVEFDNIRSKWSAEKRAEALMHIIGLECQYLYANATEEQRKDVKLLTALIDVNIKPRTNHSFERFRFHQMTRNQNEDINQFIARLESKIDGCGLPETKEEFKKMLIMDSIIHNLHDQSLQQVLFTIKNEELKLAKVIDSITVCEAGQSQLKEIQVCRSRVDLEFVVADVESVPLLGLESCEEFGLINRQTRPKPLNVKNVFKISISSSKTSIVKAFNETYASLYFSYADRYKSIDEIIANNPDVFNSKAGCFPGKFTLDINQKLKPVAIPSRRVPQKIREKYKQFLHDLCVQKIIANTSNPVGWISPVVLLEKANGSLRLCLDPKYLNEALGRPFYQIPSHEEINASLSNKRLCTVMDFSSGFWHCKLDSKSSNLCQFSTPFGVYKFLRLPFGLKPSPEIFQKAACDIFGEIDGVLIYFDDILIAANSEEEHDAIFQKVIERARQYNVHFNPTKLQYKLNSVKFLGHVYSQEGRSPDPSRVTAIEKLENPKNVKELQRFLGIVNYVREFVPNLADDTAFLRQLLRKCVEWMWLPDHSEAVKRIKEKVCNATALCNFDPEKPIVIQCDASQFGLGSCLMQDNKPVAYASRSLTTTEQNYAQIEKELLAIVFSCQKFQYYLYGHPNVKILTDHKPLVSIFKQALSSITSKRITRLMLKTVAYNLDVTYLPGSKKYIADALSRDYLPHTSSDEVKMLQVHMVTCKKYRDSIYLEATNNDKILQEVIGYVKTEWPIKIKISPEAQQYWWCRNFLAFENSLLFFKDRLVIPHELRTRALQELHVGHQGIVKCKTLASQTIYWPGITKDVEKFVSECCVCARSAPSLRKQPLMPHPIPDLPYQNIAVDILDFNGKYFLVTVDCYSKWLDVNSLSSTKSSSVNNVLEHLFSVHGIPEVIYSDNVPFNSKEFQQFLQMYNCQNLTCSPHHHQSNGLAEKATPLPSIGLSPAQMLMSRNLRSFVPIKANLLKPFVNPNIKDKLKAKQDTMTELYNKKAKRKSHEFQVGDLVYAQNVVTMYWEPAIILEICDKPRSCVVKIGRSEVRRNSRHIKPRLMSEPVITVPNTLPYVIANQLVSNSVNVPNPDPIVETQPRRSTREKKSVERLNL</sequence>
<dbReference type="GeneID" id="113211072"/>
<dbReference type="GO" id="GO:0004519">
    <property type="term" value="F:endonuclease activity"/>
    <property type="evidence" value="ECO:0007669"/>
    <property type="project" value="UniProtKB-KW"/>
</dbReference>
<dbReference type="InterPro" id="IPR041588">
    <property type="entry name" value="Integrase_H2C2"/>
</dbReference>
<evidence type="ECO:0000259" key="9">
    <source>
        <dbReference type="PROSITE" id="PS50878"/>
    </source>
</evidence>
<dbReference type="Gene3D" id="3.10.10.10">
    <property type="entry name" value="HIV Type 1 Reverse Transcriptase, subunit A, domain 1"/>
    <property type="match status" value="1"/>
</dbReference>
<dbReference type="GO" id="GO:0003964">
    <property type="term" value="F:RNA-directed DNA polymerase activity"/>
    <property type="evidence" value="ECO:0007669"/>
    <property type="project" value="UniProtKB-KW"/>
</dbReference>
<dbReference type="GO" id="GO:0003676">
    <property type="term" value="F:nucleic acid binding"/>
    <property type="evidence" value="ECO:0007669"/>
    <property type="project" value="InterPro"/>
</dbReference>
<dbReference type="AlphaFoldDB" id="A0A9C6U5F9"/>
<proteinExistence type="predicted"/>
<evidence type="ECO:0000256" key="3">
    <source>
        <dbReference type="ARBA" id="ARBA00022695"/>
    </source>
</evidence>
<dbReference type="Gene3D" id="3.30.420.10">
    <property type="entry name" value="Ribonuclease H-like superfamily/Ribonuclease H"/>
    <property type="match status" value="1"/>
</dbReference>
<reference evidence="12" key="1">
    <citation type="submission" date="2025-08" db="UniProtKB">
        <authorList>
            <consortium name="RefSeq"/>
        </authorList>
    </citation>
    <scope>IDENTIFICATION</scope>
    <source>
        <tissue evidence="12">Whole organism</tissue>
    </source>
</reference>
<dbReference type="FunFam" id="1.10.340.70:FF:000003">
    <property type="entry name" value="Protein CBG25708"/>
    <property type="match status" value="1"/>
</dbReference>
<keyword evidence="7" id="KW-0695">RNA-directed DNA polymerase</keyword>
<dbReference type="InterPro" id="IPR043502">
    <property type="entry name" value="DNA/RNA_pol_sf"/>
</dbReference>
<dbReference type="Pfam" id="PF17921">
    <property type="entry name" value="Integrase_H2C2"/>
    <property type="match status" value="1"/>
</dbReference>
<dbReference type="Gene3D" id="3.10.20.370">
    <property type="match status" value="1"/>
</dbReference>
<dbReference type="GO" id="GO:0015074">
    <property type="term" value="P:DNA integration"/>
    <property type="evidence" value="ECO:0007669"/>
    <property type="project" value="InterPro"/>
</dbReference>
<dbReference type="CDD" id="cd09274">
    <property type="entry name" value="RNase_HI_RT_Ty3"/>
    <property type="match status" value="1"/>
</dbReference>
<dbReference type="FunFam" id="3.30.70.270:FF:000026">
    <property type="entry name" value="Transposon Ty3-G Gag-Pol polyprotein"/>
    <property type="match status" value="1"/>
</dbReference>
<keyword evidence="6" id="KW-0378">Hydrolase</keyword>
<dbReference type="GO" id="GO:0042575">
    <property type="term" value="C:DNA polymerase complex"/>
    <property type="evidence" value="ECO:0007669"/>
    <property type="project" value="UniProtKB-ARBA"/>
</dbReference>
<dbReference type="KEGG" id="foc:113211072"/>
<dbReference type="Pfam" id="PF00078">
    <property type="entry name" value="RVT_1"/>
    <property type="match status" value="1"/>
</dbReference>
<evidence type="ECO:0000256" key="5">
    <source>
        <dbReference type="ARBA" id="ARBA00022759"/>
    </source>
</evidence>
<dbReference type="RefSeq" id="XP_052126610.1">
    <property type="nucleotide sequence ID" value="XM_052270650.1"/>
</dbReference>
<dbReference type="Pfam" id="PF17917">
    <property type="entry name" value="RT_RNaseH"/>
    <property type="match status" value="1"/>
</dbReference>
<dbReference type="OrthoDB" id="8038132at2759"/>
<evidence type="ECO:0000256" key="1">
    <source>
        <dbReference type="ARBA" id="ARBA00012493"/>
    </source>
</evidence>
<feature type="domain" description="Integrase catalytic" evidence="10">
    <location>
        <begin position="858"/>
        <end position="962"/>
    </location>
</feature>
<dbReference type="InterPro" id="IPR012337">
    <property type="entry name" value="RNaseH-like_sf"/>
</dbReference>
<keyword evidence="4" id="KW-0540">Nuclease</keyword>
<keyword evidence="5" id="KW-0255">Endonuclease</keyword>
<feature type="region of interest" description="Disordered" evidence="8">
    <location>
        <begin position="1101"/>
        <end position="1127"/>
    </location>
</feature>
<dbReference type="PROSITE" id="PS50994">
    <property type="entry name" value="INTEGRASE"/>
    <property type="match status" value="1"/>
</dbReference>
<dbReference type="InterPro" id="IPR043128">
    <property type="entry name" value="Rev_trsase/Diguanyl_cyclase"/>
</dbReference>
<name>A0A9C6U5F9_FRAOC</name>
<dbReference type="PANTHER" id="PTHR37984:SF8">
    <property type="entry name" value="CCHC-TYPE DOMAIN-CONTAINING PROTEIN"/>
    <property type="match status" value="1"/>
</dbReference>
<dbReference type="CDD" id="cd01647">
    <property type="entry name" value="RT_LTR"/>
    <property type="match status" value="1"/>
</dbReference>
<protein>
    <recommendedName>
        <fullName evidence="1">RNA-directed DNA polymerase</fullName>
        <ecNumber evidence="1">2.7.7.49</ecNumber>
    </recommendedName>
</protein>
<dbReference type="Gene3D" id="3.30.70.270">
    <property type="match status" value="2"/>
</dbReference>
<dbReference type="SUPFAM" id="SSF53098">
    <property type="entry name" value="Ribonuclease H-like"/>
    <property type="match status" value="1"/>
</dbReference>
<evidence type="ECO:0000256" key="7">
    <source>
        <dbReference type="ARBA" id="ARBA00022918"/>
    </source>
</evidence>